<keyword evidence="1" id="KW-0732">Signal</keyword>
<dbReference type="InterPro" id="IPR053165">
    <property type="entry name" value="HSI-I_assembly_Hcp1"/>
</dbReference>
<feature type="chain" id="PRO_5045203682" evidence="1">
    <location>
        <begin position="26"/>
        <end position="280"/>
    </location>
</feature>
<dbReference type="Gene3D" id="2.30.110.20">
    <property type="entry name" value="Hcp1-like"/>
    <property type="match status" value="1"/>
</dbReference>
<proteinExistence type="predicted"/>
<sequence length="280" mass="30474">MRRFVVSVFAACLLALTFSVIPAAAADLNGHLFLRLDGIAGEAKSKPYDKWIDLTSIAYEISGNQTTFDPSHAAGKIGFDSFVISKGFDSSSIPIMLSGLQGTHIPKGKLVFTRPYKGQDYAYLTLEFDSITVSSYSFEDTEESIALLFKKIKWTYIPFDSKGAPATPIQGGWDLTKGTETETAADAVAPVTKSTFTPVVAPPKNNVTALKVTITATDDNSGVNRTEYRINGGEWVIYTAAFTVQAATCHTLEWRSIDNAGNVEKTWFADFDKGTPPKQI</sequence>
<feature type="signal peptide" evidence="1">
    <location>
        <begin position="1"/>
        <end position="25"/>
    </location>
</feature>
<dbReference type="PANTHER" id="PTHR36152:SF1">
    <property type="entry name" value="UBIQUITIN-LIKE DOMAIN-CONTAINING PROTEIN"/>
    <property type="match status" value="1"/>
</dbReference>
<dbReference type="SUPFAM" id="SSF141452">
    <property type="entry name" value="Hcp1-like"/>
    <property type="match status" value="1"/>
</dbReference>
<dbReference type="InterPro" id="IPR008514">
    <property type="entry name" value="T6SS_Hcp"/>
</dbReference>
<dbReference type="NCBIfam" id="NF047446">
    <property type="entry name" value="barrel_OmpL47"/>
    <property type="match status" value="1"/>
</dbReference>
<dbReference type="InterPro" id="IPR058094">
    <property type="entry name" value="Ig-like_OmpL47-like"/>
</dbReference>
<dbReference type="InterPro" id="IPR036624">
    <property type="entry name" value="Hcp1-lik_sf"/>
</dbReference>
<dbReference type="RefSeq" id="WP_191204671.1">
    <property type="nucleotide sequence ID" value="NZ_JACXZA010000004.1"/>
</dbReference>
<organism evidence="2 3">
    <name type="scientific">Paenibacillus terricola</name>
    <dbReference type="NCBI Taxonomy" id="2763503"/>
    <lineage>
        <taxon>Bacteria</taxon>
        <taxon>Bacillati</taxon>
        <taxon>Bacillota</taxon>
        <taxon>Bacilli</taxon>
        <taxon>Bacillales</taxon>
        <taxon>Paenibacillaceae</taxon>
        <taxon>Paenibacillus</taxon>
    </lineage>
</organism>
<dbReference type="EMBL" id="JACXZA010000004">
    <property type="protein sequence ID" value="MBD3920367.1"/>
    <property type="molecule type" value="Genomic_DNA"/>
</dbReference>
<dbReference type="Pfam" id="PF05638">
    <property type="entry name" value="T6SS_HCP"/>
    <property type="match status" value="1"/>
</dbReference>
<keyword evidence="3" id="KW-1185">Reference proteome</keyword>
<evidence type="ECO:0000256" key="1">
    <source>
        <dbReference type="SAM" id="SignalP"/>
    </source>
</evidence>
<name>A0ABR8MWM4_9BACL</name>
<evidence type="ECO:0000313" key="3">
    <source>
        <dbReference type="Proteomes" id="UP000609346"/>
    </source>
</evidence>
<reference evidence="2 3" key="1">
    <citation type="submission" date="2020-09" db="EMBL/GenBank/DDBJ databases">
        <title>Paenibacillus sp. strain PR3 16S rRNA gene Genome sequencing and assembly.</title>
        <authorList>
            <person name="Kim J."/>
        </authorList>
    </citation>
    <scope>NUCLEOTIDE SEQUENCE [LARGE SCALE GENOMIC DNA]</scope>
    <source>
        <strain evidence="2 3">PR3</strain>
    </source>
</reference>
<comment type="caution">
    <text evidence="2">The sequence shown here is derived from an EMBL/GenBank/DDBJ whole genome shotgun (WGS) entry which is preliminary data.</text>
</comment>
<dbReference type="Gene3D" id="3.30.1920.20">
    <property type="match status" value="1"/>
</dbReference>
<evidence type="ECO:0000313" key="2">
    <source>
        <dbReference type="EMBL" id="MBD3920367.1"/>
    </source>
</evidence>
<gene>
    <name evidence="2" type="ORF">H8B09_16515</name>
</gene>
<accession>A0ABR8MWM4</accession>
<dbReference type="PANTHER" id="PTHR36152">
    <property type="entry name" value="CYTOPLASMIC PROTEIN-RELATED"/>
    <property type="match status" value="1"/>
</dbReference>
<protein>
    <submittedName>
        <fullName evidence="2">Type VI secretion system tube protein Hcp</fullName>
    </submittedName>
</protein>
<dbReference type="Proteomes" id="UP000609346">
    <property type="component" value="Unassembled WGS sequence"/>
</dbReference>